<dbReference type="SUPFAM" id="SSF81382">
    <property type="entry name" value="Skp1 dimerisation domain-like"/>
    <property type="match status" value="1"/>
</dbReference>
<organism evidence="3 5">
    <name type="scientific">Vitis vinifera</name>
    <name type="common">Grape</name>
    <dbReference type="NCBI Taxonomy" id="29760"/>
    <lineage>
        <taxon>Eukaryota</taxon>
        <taxon>Viridiplantae</taxon>
        <taxon>Streptophyta</taxon>
        <taxon>Embryophyta</taxon>
        <taxon>Tracheophyta</taxon>
        <taxon>Spermatophyta</taxon>
        <taxon>Magnoliopsida</taxon>
        <taxon>eudicotyledons</taxon>
        <taxon>Gunneridae</taxon>
        <taxon>Pentapetalae</taxon>
        <taxon>rosids</taxon>
        <taxon>Vitales</taxon>
        <taxon>Vitaceae</taxon>
        <taxon>Viteae</taxon>
        <taxon>Vitis</taxon>
    </lineage>
</organism>
<sequence length="95" mass="10661">MLKGADGKVLEVDQEAAMGSKVIKDDIEGDGFSRDAVFPIPEVNSNILMKDLLDFLYQELGDRIQDMSVEEVRDLFGIENDMTPEEEQELGEQIP</sequence>
<evidence type="ECO:0000259" key="2">
    <source>
        <dbReference type="Pfam" id="PF01466"/>
    </source>
</evidence>
<dbReference type="SUPFAM" id="SSF54695">
    <property type="entry name" value="POZ domain"/>
    <property type="match status" value="1"/>
</dbReference>
<feature type="domain" description="SKP1 component dimerisation" evidence="2">
    <location>
        <begin position="50"/>
        <end position="90"/>
    </location>
</feature>
<dbReference type="PANTHER" id="PTHR11165">
    <property type="entry name" value="SKP1"/>
    <property type="match status" value="1"/>
</dbReference>
<accession>A0A438BWH0</accession>
<reference evidence="3 5" key="1">
    <citation type="journal article" date="2018" name="PLoS Genet.">
        <title>Population sequencing reveals clonal diversity and ancestral inbreeding in the grapevine cultivar Chardonnay.</title>
        <authorList>
            <person name="Roach M.J."/>
            <person name="Johnson D.L."/>
            <person name="Bohlmann J."/>
            <person name="van Vuuren H.J."/>
            <person name="Jones S.J."/>
            <person name="Pretorius I.S."/>
            <person name="Schmidt S.A."/>
            <person name="Borneman A.R."/>
        </authorList>
    </citation>
    <scope>NUCLEOTIDE SEQUENCE [LARGE SCALE GENOMIC DNA]</scope>
    <source>
        <strain evidence="5">cv. Chardonnay</strain>
        <strain evidence="3">I10V1</strain>
        <tissue evidence="3">Leaf</tissue>
    </source>
</reference>
<dbReference type="Gramene" id="Vitis04g00969.t01">
    <property type="protein sequence ID" value="Vitis04g00969.t01.CDS"/>
    <property type="gene ID" value="Vitis04g00969"/>
</dbReference>
<evidence type="ECO:0000256" key="1">
    <source>
        <dbReference type="ARBA" id="ARBA00004906"/>
    </source>
</evidence>
<name>A0A438BWH0_VITVI</name>
<dbReference type="Pfam" id="PF01466">
    <property type="entry name" value="Skp1"/>
    <property type="match status" value="1"/>
</dbReference>
<proteinExistence type="predicted"/>
<dbReference type="GO" id="GO:0006511">
    <property type="term" value="P:ubiquitin-dependent protein catabolic process"/>
    <property type="evidence" value="ECO:0007669"/>
    <property type="project" value="InterPro"/>
</dbReference>
<dbReference type="InterPro" id="IPR016897">
    <property type="entry name" value="SKP1"/>
</dbReference>
<dbReference type="AlphaFoldDB" id="A0A438BWH0"/>
<dbReference type="Gene3D" id="3.30.710.10">
    <property type="entry name" value="Potassium Channel Kv1.1, Chain A"/>
    <property type="match status" value="1"/>
</dbReference>
<protein>
    <recommendedName>
        <fullName evidence="2">SKP1 component dimerisation domain-containing protein</fullName>
    </recommendedName>
</protein>
<comment type="pathway">
    <text evidence="1">Protein modification; protein ubiquitination.</text>
</comment>
<dbReference type="InterPro" id="IPR036296">
    <property type="entry name" value="SKP1-like_dim_sf"/>
</dbReference>
<gene>
    <name evidence="4" type="ORF">CK203_034299</name>
    <name evidence="3" type="ORF">CK203_085608</name>
</gene>
<evidence type="ECO:0000313" key="3">
    <source>
        <dbReference type="EMBL" id="RVW15336.1"/>
    </source>
</evidence>
<evidence type="ECO:0000313" key="5">
    <source>
        <dbReference type="Proteomes" id="UP000288805"/>
    </source>
</evidence>
<dbReference type="EMBL" id="QGNW01000094">
    <property type="protein sequence ID" value="RVW98325.1"/>
    <property type="molecule type" value="Genomic_DNA"/>
</dbReference>
<comment type="caution">
    <text evidence="3">The sequence shown here is derived from an EMBL/GenBank/DDBJ whole genome shotgun (WGS) entry which is preliminary data.</text>
</comment>
<dbReference type="EMBL" id="QGNW01002602">
    <property type="protein sequence ID" value="RVW15336.1"/>
    <property type="molecule type" value="Genomic_DNA"/>
</dbReference>
<evidence type="ECO:0000313" key="4">
    <source>
        <dbReference type="EMBL" id="RVW98325.1"/>
    </source>
</evidence>
<dbReference type="InterPro" id="IPR016072">
    <property type="entry name" value="Skp1_comp_dimer"/>
</dbReference>
<dbReference type="Proteomes" id="UP000288805">
    <property type="component" value="Unassembled WGS sequence"/>
</dbReference>
<dbReference type="InterPro" id="IPR011333">
    <property type="entry name" value="SKP1/BTB/POZ_sf"/>
</dbReference>